<gene>
    <name evidence="3" type="ordered locus">BAV0281</name>
</gene>
<proteinExistence type="predicted"/>
<evidence type="ECO:0000256" key="1">
    <source>
        <dbReference type="SAM" id="Phobius"/>
    </source>
</evidence>
<evidence type="ECO:0000313" key="3">
    <source>
        <dbReference type="EMBL" id="CAJ47886.1"/>
    </source>
</evidence>
<dbReference type="RefSeq" id="WP_012415983.1">
    <property type="nucleotide sequence ID" value="NC_010645.1"/>
</dbReference>
<evidence type="ECO:0000259" key="2">
    <source>
        <dbReference type="Pfam" id="PF09850"/>
    </source>
</evidence>
<dbReference type="Pfam" id="PF09850">
    <property type="entry name" value="DotU"/>
    <property type="match status" value="1"/>
</dbReference>
<dbReference type="AlphaFoldDB" id="Q2L028"/>
<dbReference type="STRING" id="360910.BAV0281"/>
<dbReference type="eggNOG" id="COG3455">
    <property type="taxonomic scope" value="Bacteria"/>
</dbReference>
<protein>
    <recommendedName>
        <fullName evidence="2">Type IV / VI secretion system DotU domain-containing protein</fullName>
    </recommendedName>
</protein>
<evidence type="ECO:0000313" key="4">
    <source>
        <dbReference type="Proteomes" id="UP000001977"/>
    </source>
</evidence>
<feature type="transmembrane region" description="Helical" evidence="1">
    <location>
        <begin position="212"/>
        <end position="231"/>
    </location>
</feature>
<dbReference type="HOGENOM" id="CLU_1109777_0_0_4"/>
<keyword evidence="1" id="KW-1133">Transmembrane helix</keyword>
<dbReference type="EMBL" id="AM167904">
    <property type="protein sequence ID" value="CAJ47886.1"/>
    <property type="molecule type" value="Genomic_DNA"/>
</dbReference>
<dbReference type="Proteomes" id="UP000001977">
    <property type="component" value="Chromosome"/>
</dbReference>
<dbReference type="KEGG" id="bav:BAV0281"/>
<sequence length="247" mass="28286">MSFTRMPKEASATDVMLGQFVSYVELLLNLMRTAAEGEPACDAARRVNMQLIDALEIQTLEARRESSRFDIENMADSRYLKAAVADELLLHTPWPGQACWGDYLLESALYRSNVAGDRIFELIEKILRDQEPAQRGLARLLLYALALGYEGRFRGEGQEGRLREYRLELYEFSYQRRPDLDSLDRVIEPKAYAHLLSHFSPRRFVAVSRGSLLFLIAVVGMLALSEIAWLWQSWPVRTELNHVESGN</sequence>
<dbReference type="InterPro" id="IPR017732">
    <property type="entry name" value="T4/T6SS_DotU"/>
</dbReference>
<dbReference type="Gene3D" id="1.25.40.590">
    <property type="entry name" value="Type IV / VI secretion system, DotU"/>
    <property type="match status" value="1"/>
</dbReference>
<keyword evidence="4" id="KW-1185">Reference proteome</keyword>
<feature type="domain" description="Type IV / VI secretion system DotU" evidence="2">
    <location>
        <begin position="27"/>
        <end position="222"/>
    </location>
</feature>
<accession>Q2L028</accession>
<name>Q2L028_BORA1</name>
<organism evidence="3 4">
    <name type="scientific">Bordetella avium (strain 197N)</name>
    <dbReference type="NCBI Taxonomy" id="360910"/>
    <lineage>
        <taxon>Bacteria</taxon>
        <taxon>Pseudomonadati</taxon>
        <taxon>Pseudomonadota</taxon>
        <taxon>Betaproteobacteria</taxon>
        <taxon>Burkholderiales</taxon>
        <taxon>Alcaligenaceae</taxon>
        <taxon>Bordetella</taxon>
    </lineage>
</organism>
<dbReference type="GeneID" id="92936469"/>
<reference evidence="3 4" key="1">
    <citation type="journal article" date="2006" name="J. Bacteriol.">
        <title>Comparison of the genome sequence of the poultry pathogen Bordetella avium with those of B. bronchiseptica, B. pertussis, and B. parapertussis reveals extensive diversity in surface structures associated with host interaction.</title>
        <authorList>
            <person name="Sebaihia M."/>
            <person name="Preston A."/>
            <person name="Maskell D.J."/>
            <person name="Kuzmiak H."/>
            <person name="Connell T.D."/>
            <person name="King N.D."/>
            <person name="Orndorff P.E."/>
            <person name="Miyamoto D.M."/>
            <person name="Thomson N.R."/>
            <person name="Harris D."/>
            <person name="Goble A."/>
            <person name="Lord A."/>
            <person name="Murphy L."/>
            <person name="Quail M.A."/>
            <person name="Rutter S."/>
            <person name="Squares R."/>
            <person name="Squares S."/>
            <person name="Woodward J."/>
            <person name="Parkhill J."/>
            <person name="Temple L.M."/>
        </authorList>
    </citation>
    <scope>NUCLEOTIDE SEQUENCE [LARGE SCALE GENOMIC DNA]</scope>
    <source>
        <strain evidence="3 4">197N</strain>
    </source>
</reference>
<dbReference type="PANTHER" id="PTHR38033">
    <property type="entry name" value="MEMBRANE PROTEIN-RELATED"/>
    <property type="match status" value="1"/>
</dbReference>
<dbReference type="InterPro" id="IPR038522">
    <property type="entry name" value="T4/T6SS_DotU_sf"/>
</dbReference>
<keyword evidence="1" id="KW-0812">Transmembrane</keyword>
<keyword evidence="1" id="KW-0472">Membrane</keyword>
<dbReference type="PANTHER" id="PTHR38033:SF1">
    <property type="entry name" value="DOTU FAMILY TYPE IV_VI SECRETION SYSTEM PROTEIN"/>
    <property type="match status" value="1"/>
</dbReference>